<feature type="compositionally biased region" description="Basic residues" evidence="1">
    <location>
        <begin position="44"/>
        <end position="60"/>
    </location>
</feature>
<name>A0AAW0BST4_9AGAR</name>
<gene>
    <name evidence="2" type="ORF">R3P38DRAFT_2775788</name>
</gene>
<proteinExistence type="predicted"/>
<accession>A0AAW0BST4</accession>
<dbReference type="Proteomes" id="UP001362999">
    <property type="component" value="Unassembled WGS sequence"/>
</dbReference>
<sequence>MSRENEPPTPVDDMSRDQLLAVRALHIFRQSLTNDLPCSSYAKPSKKQARRANGPIKRRRGLDWPTPPIDPVVGPESVHVALSTPTTKTMQMKTVMGRENEIRKRKGTMMMKRKFGLLHTMLGAIENTSYYEKNRFDNMRTKVQGELRAVLEVLPEELHGDVGKSWLVHTIWCSVLGIYADLIGGRKDDSGKITFHPFDAPALHSDGADRLNVETFLKNKLVMHVAAAVIYGKKKPIKMATNKPCVSGPRCMQQMHNISNSTPGFVACAGALVSPNTLTAG</sequence>
<feature type="region of interest" description="Disordered" evidence="1">
    <location>
        <begin position="36"/>
        <end position="70"/>
    </location>
</feature>
<protein>
    <submittedName>
        <fullName evidence="2">Uncharacterized protein</fullName>
    </submittedName>
</protein>
<comment type="caution">
    <text evidence="2">The sequence shown here is derived from an EMBL/GenBank/DDBJ whole genome shotgun (WGS) entry which is preliminary data.</text>
</comment>
<organism evidence="2 3">
    <name type="scientific">Favolaschia claudopus</name>
    <dbReference type="NCBI Taxonomy" id="2862362"/>
    <lineage>
        <taxon>Eukaryota</taxon>
        <taxon>Fungi</taxon>
        <taxon>Dikarya</taxon>
        <taxon>Basidiomycota</taxon>
        <taxon>Agaricomycotina</taxon>
        <taxon>Agaricomycetes</taxon>
        <taxon>Agaricomycetidae</taxon>
        <taxon>Agaricales</taxon>
        <taxon>Marasmiineae</taxon>
        <taxon>Mycenaceae</taxon>
        <taxon>Favolaschia</taxon>
    </lineage>
</organism>
<dbReference type="EMBL" id="JAWWNJ010000027">
    <property type="protein sequence ID" value="KAK7029211.1"/>
    <property type="molecule type" value="Genomic_DNA"/>
</dbReference>
<reference evidence="2 3" key="1">
    <citation type="journal article" date="2024" name="J Genomics">
        <title>Draft genome sequencing and assembly of Favolaschia claudopus CIRM-BRFM 2984 isolated from oak limbs.</title>
        <authorList>
            <person name="Navarro D."/>
            <person name="Drula E."/>
            <person name="Chaduli D."/>
            <person name="Cazenave R."/>
            <person name="Ahrendt S."/>
            <person name="Wang J."/>
            <person name="Lipzen A."/>
            <person name="Daum C."/>
            <person name="Barry K."/>
            <person name="Grigoriev I.V."/>
            <person name="Favel A."/>
            <person name="Rosso M.N."/>
            <person name="Martin F."/>
        </authorList>
    </citation>
    <scope>NUCLEOTIDE SEQUENCE [LARGE SCALE GENOMIC DNA]</scope>
    <source>
        <strain evidence="2 3">CIRM-BRFM 2984</strain>
    </source>
</reference>
<keyword evidence="3" id="KW-1185">Reference proteome</keyword>
<dbReference type="AlphaFoldDB" id="A0AAW0BST4"/>
<evidence type="ECO:0000256" key="1">
    <source>
        <dbReference type="SAM" id="MobiDB-lite"/>
    </source>
</evidence>
<evidence type="ECO:0000313" key="3">
    <source>
        <dbReference type="Proteomes" id="UP001362999"/>
    </source>
</evidence>
<evidence type="ECO:0000313" key="2">
    <source>
        <dbReference type="EMBL" id="KAK7029211.1"/>
    </source>
</evidence>